<dbReference type="GO" id="GO:0005975">
    <property type="term" value="P:carbohydrate metabolic process"/>
    <property type="evidence" value="ECO:0007669"/>
    <property type="project" value="UniProtKB-ARBA"/>
</dbReference>
<keyword evidence="6" id="KW-1185">Reference proteome</keyword>
<evidence type="ECO:0000256" key="1">
    <source>
        <dbReference type="SAM" id="MobiDB-lite"/>
    </source>
</evidence>
<protein>
    <recommendedName>
        <fullName evidence="2">CARDB domain-containing protein</fullName>
    </recommendedName>
</protein>
<evidence type="ECO:0000313" key="3">
    <source>
        <dbReference type="EMBL" id="MDA1385414.1"/>
    </source>
</evidence>
<gene>
    <name evidence="4" type="ORF">J2S69_003469</name>
    <name evidence="3" type="ORF">O2L01_10485</name>
</gene>
<dbReference type="AlphaFoldDB" id="A0A9X3PK39"/>
<sequence>MSTPEEETRFAEAFSELGEAAELMVEPPAVAAIHGKVRRRRTVRVTVAAVAALALVAPASWMLQQVANADEQDKPVVADDSTSAIAEETTTPAAAPTTPAETEEADTEEGGQEQPVLPTFDELVGTEIDLPSFMPGNDMVDQACPVDGAVLEDGTTGEYMHGDGRIGLLEVVNAPMTEAGGRELPVLFLGCRFGEAAAYQAVVLDQSEGTGDWYAAAQLITSKPDADSPYDLALAPDYGVLVGVAENYVCCDMDPDALDYWVERITLDGDFEPVLTEVAEGPLPDLAITVDATETDEPGVWTVTATIRNNGEAASDDYHLSACADPNEISAEFEVVECGVDAPVIEDMNGLAPGEEHTTSWEVTVAPSSEWMDGAYLWLDISPNTAAADGIARDQTFADNEATYEFTE</sequence>
<feature type="region of interest" description="Disordered" evidence="1">
    <location>
        <begin position="85"/>
        <end position="116"/>
    </location>
</feature>
<proteinExistence type="predicted"/>
<evidence type="ECO:0000313" key="5">
    <source>
        <dbReference type="Proteomes" id="UP001145799"/>
    </source>
</evidence>
<evidence type="ECO:0000259" key="2">
    <source>
        <dbReference type="Pfam" id="PF07705"/>
    </source>
</evidence>
<feature type="domain" description="CARDB" evidence="2">
    <location>
        <begin position="284"/>
        <end position="366"/>
    </location>
</feature>
<organism evidence="3 5">
    <name type="scientific">Glycomyces lechevalierae</name>
    <dbReference type="NCBI Taxonomy" id="256034"/>
    <lineage>
        <taxon>Bacteria</taxon>
        <taxon>Bacillati</taxon>
        <taxon>Actinomycetota</taxon>
        <taxon>Actinomycetes</taxon>
        <taxon>Glycomycetales</taxon>
        <taxon>Glycomycetaceae</taxon>
        <taxon>Glycomyces</taxon>
    </lineage>
</organism>
<dbReference type="RefSeq" id="WP_270121878.1">
    <property type="nucleotide sequence ID" value="NZ_BAAAOM010000004.1"/>
</dbReference>
<dbReference type="EMBL" id="JAVDYD010000001">
    <property type="protein sequence ID" value="MDR7339750.1"/>
    <property type="molecule type" value="Genomic_DNA"/>
</dbReference>
<feature type="compositionally biased region" description="Low complexity" evidence="1">
    <location>
        <begin position="85"/>
        <end position="100"/>
    </location>
</feature>
<dbReference type="Gene3D" id="2.60.40.10">
    <property type="entry name" value="Immunoglobulins"/>
    <property type="match status" value="1"/>
</dbReference>
<reference evidence="3" key="1">
    <citation type="submission" date="2022-12" db="EMBL/GenBank/DDBJ databases">
        <title>Gycomyces niveus sp.nov., a novel actinomycete isolated from soil in Shouguang.</title>
        <authorList>
            <person name="Yang X."/>
        </authorList>
    </citation>
    <scope>NUCLEOTIDE SEQUENCE</scope>
    <source>
        <strain evidence="3">DSM 44724</strain>
    </source>
</reference>
<name>A0A9X3PK39_9ACTN</name>
<dbReference type="InterPro" id="IPR013783">
    <property type="entry name" value="Ig-like_fold"/>
</dbReference>
<evidence type="ECO:0000313" key="6">
    <source>
        <dbReference type="Proteomes" id="UP001183604"/>
    </source>
</evidence>
<feature type="compositionally biased region" description="Acidic residues" evidence="1">
    <location>
        <begin position="101"/>
        <end position="111"/>
    </location>
</feature>
<dbReference type="Proteomes" id="UP001145799">
    <property type="component" value="Unassembled WGS sequence"/>
</dbReference>
<dbReference type="InterPro" id="IPR011635">
    <property type="entry name" value="CARDB"/>
</dbReference>
<dbReference type="EMBL" id="JAPZVQ010000005">
    <property type="protein sequence ID" value="MDA1385414.1"/>
    <property type="molecule type" value="Genomic_DNA"/>
</dbReference>
<reference evidence="4 6" key="2">
    <citation type="submission" date="2023-07" db="EMBL/GenBank/DDBJ databases">
        <title>Sequencing the genomes of 1000 actinobacteria strains.</title>
        <authorList>
            <person name="Klenk H.-P."/>
        </authorList>
    </citation>
    <scope>NUCLEOTIDE SEQUENCE [LARGE SCALE GENOMIC DNA]</scope>
    <source>
        <strain evidence="4 6">DSM 44724</strain>
    </source>
</reference>
<dbReference type="Pfam" id="PF07705">
    <property type="entry name" value="CARDB"/>
    <property type="match status" value="1"/>
</dbReference>
<comment type="caution">
    <text evidence="3">The sequence shown here is derived from an EMBL/GenBank/DDBJ whole genome shotgun (WGS) entry which is preliminary data.</text>
</comment>
<dbReference type="Proteomes" id="UP001183604">
    <property type="component" value="Unassembled WGS sequence"/>
</dbReference>
<evidence type="ECO:0000313" key="4">
    <source>
        <dbReference type="EMBL" id="MDR7339750.1"/>
    </source>
</evidence>
<accession>A0A9X3PK39</accession>